<proteinExistence type="predicted"/>
<sequence length="22" mass="2451">MSEQSRGALPKNLITRLPVQVL</sequence>
<accession>A0A0A9CBB9</accession>
<protein>
    <submittedName>
        <fullName evidence="1">Uncharacterized protein</fullName>
    </submittedName>
</protein>
<organism evidence="1">
    <name type="scientific">Arundo donax</name>
    <name type="common">Giant reed</name>
    <name type="synonym">Donax arundinaceus</name>
    <dbReference type="NCBI Taxonomy" id="35708"/>
    <lineage>
        <taxon>Eukaryota</taxon>
        <taxon>Viridiplantae</taxon>
        <taxon>Streptophyta</taxon>
        <taxon>Embryophyta</taxon>
        <taxon>Tracheophyta</taxon>
        <taxon>Spermatophyta</taxon>
        <taxon>Magnoliopsida</taxon>
        <taxon>Liliopsida</taxon>
        <taxon>Poales</taxon>
        <taxon>Poaceae</taxon>
        <taxon>PACMAD clade</taxon>
        <taxon>Arundinoideae</taxon>
        <taxon>Arundineae</taxon>
        <taxon>Arundo</taxon>
    </lineage>
</organism>
<evidence type="ECO:0000313" key="1">
    <source>
        <dbReference type="EMBL" id="JAD71748.1"/>
    </source>
</evidence>
<reference evidence="1" key="2">
    <citation type="journal article" date="2015" name="Data Brief">
        <title>Shoot transcriptome of the giant reed, Arundo donax.</title>
        <authorList>
            <person name="Barrero R.A."/>
            <person name="Guerrero F.D."/>
            <person name="Moolhuijzen P."/>
            <person name="Goolsby J.A."/>
            <person name="Tidwell J."/>
            <person name="Bellgard S.E."/>
            <person name="Bellgard M.I."/>
        </authorList>
    </citation>
    <scope>NUCLEOTIDE SEQUENCE</scope>
    <source>
        <tissue evidence="1">Shoot tissue taken approximately 20 cm above the soil surface</tissue>
    </source>
</reference>
<reference evidence="1" key="1">
    <citation type="submission" date="2014-09" db="EMBL/GenBank/DDBJ databases">
        <authorList>
            <person name="Magalhaes I.L.F."/>
            <person name="Oliveira U."/>
            <person name="Santos F.R."/>
            <person name="Vidigal T.H.D.A."/>
            <person name="Brescovit A.D."/>
            <person name="Santos A.J."/>
        </authorList>
    </citation>
    <scope>NUCLEOTIDE SEQUENCE</scope>
    <source>
        <tissue evidence="1">Shoot tissue taken approximately 20 cm above the soil surface</tissue>
    </source>
</reference>
<name>A0A0A9CBB9_ARUDO</name>
<dbReference type="EMBL" id="GBRH01226147">
    <property type="protein sequence ID" value="JAD71748.1"/>
    <property type="molecule type" value="Transcribed_RNA"/>
</dbReference>
<dbReference type="AlphaFoldDB" id="A0A0A9CBB9"/>